<dbReference type="RefSeq" id="WP_147243557.1">
    <property type="nucleotide sequence ID" value="NZ_QFFJ01000002.1"/>
</dbReference>
<sequence>MIKEETRLTTEDIRLLKSLGRVKGRRLRMLVLLTFVALDLGIVLLASSRMSDTGISIPVAIAFLLLTALCFFMWRGMWLMSRRSQRGIQDGRKGIVELQLKTLKPNGKGGLDYGAANGEVYRVAVPLPGISILGKQQADFYPGVIEQAEGLPGEKVLLHISATGVLLQVSYPNQPAVKAAAALTETDKQLVWEHRGKEKIIVIGRVTEILHPIKRGKRAQDTYIRLGDTLYLLKPLRPLEQAISTGQEVHLHFLPGKHGEADQLLYLLGS</sequence>
<dbReference type="Proteomes" id="UP000253410">
    <property type="component" value="Unassembled WGS sequence"/>
</dbReference>
<keyword evidence="1" id="KW-0472">Membrane</keyword>
<comment type="caution">
    <text evidence="2">The sequence shown here is derived from an EMBL/GenBank/DDBJ whole genome shotgun (WGS) entry which is preliminary data.</text>
</comment>
<accession>A0A365XV91</accession>
<evidence type="ECO:0000313" key="2">
    <source>
        <dbReference type="EMBL" id="RBL90018.1"/>
    </source>
</evidence>
<keyword evidence="1" id="KW-1133">Transmembrane helix</keyword>
<dbReference type="OrthoDB" id="634480at2"/>
<keyword evidence="1" id="KW-0812">Transmembrane</keyword>
<evidence type="ECO:0000256" key="1">
    <source>
        <dbReference type="SAM" id="Phobius"/>
    </source>
</evidence>
<gene>
    <name evidence="2" type="ORF">DF182_26455</name>
</gene>
<name>A0A365XV91_9BACT</name>
<dbReference type="AlphaFoldDB" id="A0A365XV91"/>
<organism evidence="2 3">
    <name type="scientific">Chitinophaga flava</name>
    <dbReference type="NCBI Taxonomy" id="2259036"/>
    <lineage>
        <taxon>Bacteria</taxon>
        <taxon>Pseudomonadati</taxon>
        <taxon>Bacteroidota</taxon>
        <taxon>Chitinophagia</taxon>
        <taxon>Chitinophagales</taxon>
        <taxon>Chitinophagaceae</taxon>
        <taxon>Chitinophaga</taxon>
    </lineage>
</organism>
<feature type="transmembrane region" description="Helical" evidence="1">
    <location>
        <begin position="53"/>
        <end position="74"/>
    </location>
</feature>
<reference evidence="2 3" key="1">
    <citation type="submission" date="2018-05" db="EMBL/GenBank/DDBJ databases">
        <title>Chitinophaga sp. K3CV102501T nov., isolated from isolated from a monsoon evergreen broad-leaved forest soil.</title>
        <authorList>
            <person name="Lv Y."/>
        </authorList>
    </citation>
    <scope>NUCLEOTIDE SEQUENCE [LARGE SCALE GENOMIC DNA]</scope>
    <source>
        <strain evidence="2 3">GDMCC 1.1325</strain>
    </source>
</reference>
<dbReference type="EMBL" id="QFFJ01000002">
    <property type="protein sequence ID" value="RBL90018.1"/>
    <property type="molecule type" value="Genomic_DNA"/>
</dbReference>
<protein>
    <submittedName>
        <fullName evidence="2">Uncharacterized protein</fullName>
    </submittedName>
</protein>
<keyword evidence="3" id="KW-1185">Reference proteome</keyword>
<feature type="transmembrane region" description="Helical" evidence="1">
    <location>
        <begin position="27"/>
        <end position="47"/>
    </location>
</feature>
<proteinExistence type="predicted"/>
<evidence type="ECO:0000313" key="3">
    <source>
        <dbReference type="Proteomes" id="UP000253410"/>
    </source>
</evidence>